<proteinExistence type="predicted"/>
<organism evidence="3">
    <name type="scientific">Longilinea arvoryzae</name>
    <dbReference type="NCBI Taxonomy" id="360412"/>
    <lineage>
        <taxon>Bacteria</taxon>
        <taxon>Bacillati</taxon>
        <taxon>Chloroflexota</taxon>
        <taxon>Anaerolineae</taxon>
        <taxon>Anaerolineales</taxon>
        <taxon>Anaerolineaceae</taxon>
        <taxon>Longilinea</taxon>
    </lineage>
</organism>
<protein>
    <submittedName>
        <fullName evidence="3">Beta-lactamase class A</fullName>
    </submittedName>
</protein>
<dbReference type="GO" id="GO:0046677">
    <property type="term" value="P:response to antibiotic"/>
    <property type="evidence" value="ECO:0007669"/>
    <property type="project" value="InterPro"/>
</dbReference>
<dbReference type="AlphaFoldDB" id="A0A0S7BJN6"/>
<keyword evidence="1" id="KW-0472">Membrane</keyword>
<evidence type="ECO:0000313" key="3">
    <source>
        <dbReference type="EMBL" id="GAP15364.1"/>
    </source>
</evidence>
<dbReference type="InterPro" id="IPR045155">
    <property type="entry name" value="Beta-lactam_cat"/>
</dbReference>
<evidence type="ECO:0000256" key="1">
    <source>
        <dbReference type="SAM" id="Phobius"/>
    </source>
</evidence>
<dbReference type="GO" id="GO:0030655">
    <property type="term" value="P:beta-lactam antibiotic catabolic process"/>
    <property type="evidence" value="ECO:0007669"/>
    <property type="project" value="InterPro"/>
</dbReference>
<dbReference type="PANTHER" id="PTHR35333">
    <property type="entry name" value="BETA-LACTAMASE"/>
    <property type="match status" value="1"/>
</dbReference>
<accession>A0A0S7BJN6</accession>
<gene>
    <name evidence="3" type="ORF">LARV_03150</name>
</gene>
<dbReference type="Pfam" id="PF13354">
    <property type="entry name" value="Beta-lactamase2"/>
    <property type="match status" value="1"/>
</dbReference>
<sequence length="493" mass="54338">MRGRSFPYLRWISIVLIVLAMLLLIIQLVTYSRIRSNFALGTVIAGVPVGGLDQQEAAERLTQAYSFPVEIHYGDAVIQIKPSVVGFDLGLETMLAVADQQRVNQAFWSAFWDYLWNRLPTPSEVPLRATFSEERLRAYLKDEIASRYDQPAAAAQPVPGSTNFSTGAAGLTLDVDRAVTLIGDALRSPDARVVNLSVVQVSPPRPSFQNLQILLQQVIDASNFDGLTELYLMDLQTGQELNFAYQNGETVTPGIAFTAASTMKIPIMVSTFKRTDEPLPSDLADLMTLMIERSENDPADRLMEQVMDPNLGPLELTQDMEDLGLPNTFLAGYFYAGAPLLQRFSTPANQRTDVYTSPDAYNQTTPAEMGMLLSDIYQCSQTGGGTFAAVFPGKISQNECRQMINYLVLDKIGVLLQAGLPEGTQFAHKHGWVTDPTDGVIHTISDAGIVYSSGGNYILTVYVYHPTQVIWDQANVMVAKLSMAVYNYYNLAP</sequence>
<dbReference type="InterPro" id="IPR000871">
    <property type="entry name" value="Beta-lactam_class-A"/>
</dbReference>
<dbReference type="Proteomes" id="UP000055060">
    <property type="component" value="Unassembled WGS sequence"/>
</dbReference>
<keyword evidence="1" id="KW-1133">Transmembrane helix</keyword>
<dbReference type="PANTHER" id="PTHR35333:SF3">
    <property type="entry name" value="BETA-LACTAMASE-TYPE TRANSPEPTIDASE FOLD CONTAINING PROTEIN"/>
    <property type="match status" value="1"/>
</dbReference>
<dbReference type="GO" id="GO:0008800">
    <property type="term" value="F:beta-lactamase activity"/>
    <property type="evidence" value="ECO:0007669"/>
    <property type="project" value="InterPro"/>
</dbReference>
<dbReference type="Gene3D" id="3.40.710.10">
    <property type="entry name" value="DD-peptidase/beta-lactamase superfamily"/>
    <property type="match status" value="1"/>
</dbReference>
<keyword evidence="1" id="KW-0812">Transmembrane</keyword>
<feature type="transmembrane region" description="Helical" evidence="1">
    <location>
        <begin position="12"/>
        <end position="31"/>
    </location>
</feature>
<evidence type="ECO:0000313" key="4">
    <source>
        <dbReference type="Proteomes" id="UP000055060"/>
    </source>
</evidence>
<dbReference type="InterPro" id="IPR012338">
    <property type="entry name" value="Beta-lactam/transpept-like"/>
</dbReference>
<keyword evidence="4" id="KW-1185">Reference proteome</keyword>
<name>A0A0S7BJN6_9CHLR</name>
<reference evidence="3" key="1">
    <citation type="submission" date="2015-07" db="EMBL/GenBank/DDBJ databases">
        <title>Draft Genome Sequences of Anaerolinea thermolimosa IMO-1, Bellilinea caldifistulae GOMI-1, Leptolinea tardivitalis YMTK-2, Levilinea saccharolytica KIBI-1,Longilinea arvoryzae KOME-1, Previously Described as Members of the Anaerolineaceae (Chloroflexi).</title>
        <authorList>
            <person name="Sekiguchi Y."/>
            <person name="Ohashi A."/>
            <person name="Matsuura N."/>
            <person name="Tourlousse M.D."/>
        </authorList>
    </citation>
    <scope>NUCLEOTIDE SEQUENCE [LARGE SCALE GENOMIC DNA]</scope>
    <source>
        <strain evidence="3">KOME-1</strain>
    </source>
</reference>
<feature type="domain" description="Beta-lactamase class A catalytic" evidence="2">
    <location>
        <begin position="283"/>
        <end position="463"/>
    </location>
</feature>
<dbReference type="EMBL" id="DF967972">
    <property type="protein sequence ID" value="GAP15364.1"/>
    <property type="molecule type" value="Genomic_DNA"/>
</dbReference>
<dbReference type="STRING" id="360412.LARV_03150"/>
<dbReference type="SUPFAM" id="SSF56601">
    <property type="entry name" value="beta-lactamase/transpeptidase-like"/>
    <property type="match status" value="1"/>
</dbReference>
<evidence type="ECO:0000259" key="2">
    <source>
        <dbReference type="Pfam" id="PF13354"/>
    </source>
</evidence>